<evidence type="ECO:0000256" key="1">
    <source>
        <dbReference type="SAM" id="MobiDB-lite"/>
    </source>
</evidence>
<feature type="region of interest" description="Disordered" evidence="1">
    <location>
        <begin position="1"/>
        <end position="60"/>
    </location>
</feature>
<evidence type="ECO:0000313" key="3">
    <source>
        <dbReference type="Proteomes" id="UP000239709"/>
    </source>
</evidence>
<dbReference type="EMBL" id="CP027666">
    <property type="protein sequence ID" value="AVO33686.1"/>
    <property type="molecule type" value="Genomic_DNA"/>
</dbReference>
<organism evidence="2 3">
    <name type="scientific">Ottowia oryzae</name>
    <dbReference type="NCBI Taxonomy" id="2109914"/>
    <lineage>
        <taxon>Bacteria</taxon>
        <taxon>Pseudomonadati</taxon>
        <taxon>Pseudomonadota</taxon>
        <taxon>Betaproteobacteria</taxon>
        <taxon>Burkholderiales</taxon>
        <taxon>Comamonadaceae</taxon>
        <taxon>Ottowia</taxon>
    </lineage>
</organism>
<reference evidence="2 3" key="1">
    <citation type="submission" date="2018-03" db="EMBL/GenBank/DDBJ databases">
        <title>Genome sequencing of Ottowia sp.</title>
        <authorList>
            <person name="Kim S.-J."/>
            <person name="Heo J."/>
            <person name="Kwon S.-W."/>
        </authorList>
    </citation>
    <scope>NUCLEOTIDE SEQUENCE [LARGE SCALE GENOMIC DNA]</scope>
    <source>
        <strain evidence="2 3">KADR8-3</strain>
    </source>
</reference>
<protein>
    <submittedName>
        <fullName evidence="2">Uncharacterized protein</fullName>
    </submittedName>
</protein>
<keyword evidence="3" id="KW-1185">Reference proteome</keyword>
<accession>A0A2S0MCZ6</accession>
<evidence type="ECO:0000313" key="2">
    <source>
        <dbReference type="EMBL" id="AVO33686.1"/>
    </source>
</evidence>
<gene>
    <name evidence="2" type="ORF">C6570_05000</name>
</gene>
<dbReference type="RefSeq" id="WP_106702243.1">
    <property type="nucleotide sequence ID" value="NZ_CP027666.1"/>
</dbReference>
<dbReference type="AlphaFoldDB" id="A0A2S0MCZ6"/>
<dbReference type="KEGG" id="otk:C6570_05000"/>
<feature type="compositionally biased region" description="Low complexity" evidence="1">
    <location>
        <begin position="1"/>
        <end position="49"/>
    </location>
</feature>
<proteinExistence type="predicted"/>
<name>A0A2S0MCZ6_9BURK</name>
<dbReference type="Proteomes" id="UP000239709">
    <property type="component" value="Chromosome"/>
</dbReference>
<sequence>MAAARKTPANAPAPAAAPADDAARPSAAPAPDTPPESEAAPGAATSATPGGAGDPPAPEQAGAVVGYVALRRIRYGTKDAEGQRISRTYEPGAALDLDDDTAAVLLQRGDVKRA</sequence>